<gene>
    <name evidence="3" type="ORF">OL234_06050</name>
</gene>
<keyword evidence="1" id="KW-0812">Transmembrane</keyword>
<name>A0AAF0CT68_9ENTE</name>
<feature type="transmembrane region" description="Helical" evidence="1">
    <location>
        <begin position="191"/>
        <end position="211"/>
    </location>
</feature>
<feature type="transmembrane region" description="Helical" evidence="1">
    <location>
        <begin position="7"/>
        <end position="27"/>
    </location>
</feature>
<dbReference type="RefSeq" id="WP_275468350.1">
    <property type="nucleotide sequence ID" value="NZ_CP110232.1"/>
</dbReference>
<feature type="transmembrane region" description="Helical" evidence="1">
    <location>
        <begin position="115"/>
        <end position="134"/>
    </location>
</feature>
<evidence type="ECO:0000259" key="2">
    <source>
        <dbReference type="Pfam" id="PF07853"/>
    </source>
</evidence>
<dbReference type="PANTHER" id="PTHR37810">
    <property type="entry name" value="IMMUNITY PROTEIN SDPI"/>
    <property type="match status" value="1"/>
</dbReference>
<evidence type="ECO:0000313" key="3">
    <source>
        <dbReference type="EMBL" id="WEG72549.1"/>
    </source>
</evidence>
<organism evidence="3 4">
    <name type="scientific">Vagococcus intermedius</name>
    <dbReference type="NCBI Taxonomy" id="2991418"/>
    <lineage>
        <taxon>Bacteria</taxon>
        <taxon>Bacillati</taxon>
        <taxon>Bacillota</taxon>
        <taxon>Bacilli</taxon>
        <taxon>Lactobacillales</taxon>
        <taxon>Enterococcaceae</taxon>
        <taxon>Vagococcus</taxon>
    </lineage>
</organism>
<dbReference type="PIRSF" id="PIRSF038959">
    <property type="entry name" value="SdpI"/>
    <property type="match status" value="1"/>
</dbReference>
<evidence type="ECO:0000256" key="1">
    <source>
        <dbReference type="SAM" id="Phobius"/>
    </source>
</evidence>
<keyword evidence="4" id="KW-1185">Reference proteome</keyword>
<dbReference type="InterPro" id="IPR026272">
    <property type="entry name" value="SdpI"/>
</dbReference>
<keyword evidence="1" id="KW-0472">Membrane</keyword>
<dbReference type="InterPro" id="IPR012867">
    <property type="entry name" value="DUF1648"/>
</dbReference>
<feature type="transmembrane region" description="Helical" evidence="1">
    <location>
        <begin position="52"/>
        <end position="71"/>
    </location>
</feature>
<dbReference type="PANTHER" id="PTHR37810:SF5">
    <property type="entry name" value="IMMUNITY PROTEIN SDPI"/>
    <property type="match status" value="1"/>
</dbReference>
<dbReference type="AlphaFoldDB" id="A0AAF0CT68"/>
<dbReference type="Pfam" id="PF07853">
    <property type="entry name" value="DUF1648"/>
    <property type="match status" value="1"/>
</dbReference>
<reference evidence="3" key="1">
    <citation type="submission" date="2022-10" db="EMBL/GenBank/DDBJ databases">
        <title>Vagococcus sp. isolated from poultry meat.</title>
        <authorList>
            <person name="Johansson P."/>
            <person name="Bjorkroth J."/>
        </authorList>
    </citation>
    <scope>NUCLEOTIDE SEQUENCE</scope>
    <source>
        <strain evidence="3">STAA11</strain>
    </source>
</reference>
<feature type="transmembrane region" description="Helical" evidence="1">
    <location>
        <begin position="91"/>
        <end position="109"/>
    </location>
</feature>
<keyword evidence="1" id="KW-1133">Transmembrane helix</keyword>
<dbReference type="GO" id="GO:0009636">
    <property type="term" value="P:response to toxic substance"/>
    <property type="evidence" value="ECO:0007669"/>
    <property type="project" value="TreeGrafter"/>
</dbReference>
<feature type="transmembrane region" description="Helical" evidence="1">
    <location>
        <begin position="168"/>
        <end position="185"/>
    </location>
</feature>
<evidence type="ECO:0000313" key="4">
    <source>
        <dbReference type="Proteomes" id="UP001179647"/>
    </source>
</evidence>
<protein>
    <submittedName>
        <fullName evidence="3">DUF1648 domain-containing protein</fullName>
    </submittedName>
</protein>
<proteinExistence type="predicted"/>
<dbReference type="KEGG" id="vie:OL234_06050"/>
<dbReference type="EMBL" id="CP110232">
    <property type="protein sequence ID" value="WEG72549.1"/>
    <property type="molecule type" value="Genomic_DNA"/>
</dbReference>
<feature type="domain" description="DUF1648" evidence="2">
    <location>
        <begin position="15"/>
        <end position="61"/>
    </location>
</feature>
<sequence>MTKSDKKIMYFTTLVTLSPIILGVFYYEDLPAKMAIHFGINNTPDGFASKNVALFVLPLLLGGIQIFSCVVNDRKKNSNMPQPKFETLVKWVIPIISIVVYGVTLAVGLGKDLDIRKIVIFLIGLIVVVIGNYLPKLSSTYLTTPQPGYHLGDGIADVEIKKIYNRKTGYLFVISGLMMLVSIFLSEKVSIVALALLIVGSIGLGIYYRFIYKK</sequence>
<accession>A0AAF0CT68</accession>
<dbReference type="Proteomes" id="UP001179647">
    <property type="component" value="Chromosome"/>
</dbReference>